<feature type="non-terminal residue" evidence="6">
    <location>
        <position position="1"/>
    </location>
</feature>
<reference evidence="6" key="1">
    <citation type="submission" date="2018-05" db="EMBL/GenBank/DDBJ databases">
        <authorList>
            <person name="Lanie J.A."/>
            <person name="Ng W.-L."/>
            <person name="Kazmierczak K.M."/>
            <person name="Andrzejewski T.M."/>
            <person name="Davidsen T.M."/>
            <person name="Wayne K.J."/>
            <person name="Tettelin H."/>
            <person name="Glass J.I."/>
            <person name="Rusch D."/>
            <person name="Podicherti R."/>
            <person name="Tsui H.-C.T."/>
            <person name="Winkler M.E."/>
        </authorList>
    </citation>
    <scope>NUCLEOTIDE SEQUENCE</scope>
</reference>
<evidence type="ECO:0000256" key="2">
    <source>
        <dbReference type="ARBA" id="ARBA00022980"/>
    </source>
</evidence>
<dbReference type="InterPro" id="IPR036227">
    <property type="entry name" value="Ribosomal_uL15/eL18_sf"/>
</dbReference>
<feature type="region of interest" description="Disordered" evidence="4">
    <location>
        <begin position="1"/>
        <end position="27"/>
    </location>
</feature>
<keyword evidence="3" id="KW-0687">Ribonucleoprotein</keyword>
<organism evidence="6">
    <name type="scientific">marine metagenome</name>
    <dbReference type="NCBI Taxonomy" id="408172"/>
    <lineage>
        <taxon>unclassified sequences</taxon>
        <taxon>metagenomes</taxon>
        <taxon>ecological metagenomes</taxon>
    </lineage>
</organism>
<feature type="compositionally biased region" description="Gly residues" evidence="4">
    <location>
        <begin position="1"/>
        <end position="11"/>
    </location>
</feature>
<proteinExistence type="inferred from homology"/>
<gene>
    <name evidence="6" type="ORF">METZ01_LOCUS156518</name>
</gene>
<dbReference type="InterPro" id="IPR030878">
    <property type="entry name" value="Ribosomal_uL15"/>
</dbReference>
<dbReference type="PANTHER" id="PTHR12934:SF11">
    <property type="entry name" value="LARGE RIBOSOMAL SUBUNIT PROTEIN UL15M"/>
    <property type="match status" value="1"/>
</dbReference>
<dbReference type="GO" id="GO:0022625">
    <property type="term" value="C:cytosolic large ribosomal subunit"/>
    <property type="evidence" value="ECO:0007669"/>
    <property type="project" value="TreeGrafter"/>
</dbReference>
<keyword evidence="2" id="KW-0689">Ribosomal protein</keyword>
<dbReference type="GO" id="GO:0006412">
    <property type="term" value="P:translation"/>
    <property type="evidence" value="ECO:0007669"/>
    <property type="project" value="InterPro"/>
</dbReference>
<dbReference type="GO" id="GO:0003735">
    <property type="term" value="F:structural constituent of ribosome"/>
    <property type="evidence" value="ECO:0007669"/>
    <property type="project" value="InterPro"/>
</dbReference>
<evidence type="ECO:0000256" key="3">
    <source>
        <dbReference type="ARBA" id="ARBA00023274"/>
    </source>
</evidence>
<evidence type="ECO:0000256" key="4">
    <source>
        <dbReference type="SAM" id="MobiDB-lite"/>
    </source>
</evidence>
<sequence>VGRGEANGRGKTCGRGHNGAKSRSGYSLRAGFEGGQMPLFRKLPRRGFNNVRFSKEYAIVNVGDLEKIGGEEVDLNSAKAAGLVRRNATAIKLLGGGEAKKAYKVKVDKCSASAEEKIKTAGGSVEIA</sequence>
<dbReference type="InterPro" id="IPR005749">
    <property type="entry name" value="Ribosomal_uL15_bac-type"/>
</dbReference>
<dbReference type="AlphaFoldDB" id="A0A382AQJ9"/>
<dbReference type="SUPFAM" id="SSF52080">
    <property type="entry name" value="Ribosomal proteins L15p and L18e"/>
    <property type="match status" value="1"/>
</dbReference>
<dbReference type="NCBIfam" id="TIGR01071">
    <property type="entry name" value="rplO_bact"/>
    <property type="match status" value="1"/>
</dbReference>
<evidence type="ECO:0000313" key="6">
    <source>
        <dbReference type="EMBL" id="SVB03664.1"/>
    </source>
</evidence>
<protein>
    <recommendedName>
        <fullName evidence="5">Large ribosomal subunit protein uL15/eL18 domain-containing protein</fullName>
    </recommendedName>
</protein>
<dbReference type="InterPro" id="IPR021131">
    <property type="entry name" value="Ribosomal_uL15/eL18"/>
</dbReference>
<accession>A0A382AQJ9</accession>
<evidence type="ECO:0000259" key="5">
    <source>
        <dbReference type="Pfam" id="PF00828"/>
    </source>
</evidence>
<name>A0A382AQJ9_9ZZZZ</name>
<dbReference type="Gene3D" id="3.100.10.10">
    <property type="match status" value="1"/>
</dbReference>
<dbReference type="Pfam" id="PF00828">
    <property type="entry name" value="Ribosomal_L27A"/>
    <property type="match status" value="1"/>
</dbReference>
<evidence type="ECO:0000256" key="1">
    <source>
        <dbReference type="ARBA" id="ARBA00007320"/>
    </source>
</evidence>
<dbReference type="HAMAP" id="MF_01341">
    <property type="entry name" value="Ribosomal_uL15"/>
    <property type="match status" value="1"/>
</dbReference>
<dbReference type="PANTHER" id="PTHR12934">
    <property type="entry name" value="50S RIBOSOMAL PROTEIN L15"/>
    <property type="match status" value="1"/>
</dbReference>
<feature type="domain" description="Large ribosomal subunit protein uL15/eL18" evidence="5">
    <location>
        <begin position="60"/>
        <end position="126"/>
    </location>
</feature>
<dbReference type="EMBL" id="UINC01026359">
    <property type="protein sequence ID" value="SVB03664.1"/>
    <property type="molecule type" value="Genomic_DNA"/>
</dbReference>
<comment type="similarity">
    <text evidence="1">Belongs to the universal ribosomal protein uL15 family.</text>
</comment>